<dbReference type="GO" id="GO:0005975">
    <property type="term" value="P:carbohydrate metabolic process"/>
    <property type="evidence" value="ECO:0007669"/>
    <property type="project" value="InterPro"/>
</dbReference>
<gene>
    <name evidence="2" type="ORF">ABFV83_13560</name>
</gene>
<dbReference type="Pfam" id="PF07470">
    <property type="entry name" value="Glyco_hydro_88"/>
    <property type="match status" value="1"/>
</dbReference>
<name>A0AAU7PKL1_9FIRM</name>
<dbReference type="InterPro" id="IPR012341">
    <property type="entry name" value="6hp_glycosidase-like_sf"/>
</dbReference>
<dbReference type="InterPro" id="IPR052043">
    <property type="entry name" value="PolySaccharide_Degr_Enz"/>
</dbReference>
<evidence type="ECO:0000256" key="1">
    <source>
        <dbReference type="ARBA" id="ARBA00022801"/>
    </source>
</evidence>
<dbReference type="GO" id="GO:0016787">
    <property type="term" value="F:hydrolase activity"/>
    <property type="evidence" value="ECO:0007669"/>
    <property type="project" value="UniProtKB-KW"/>
</dbReference>
<dbReference type="EMBL" id="CP157940">
    <property type="protein sequence ID" value="XBS52853.1"/>
    <property type="molecule type" value="Genomic_DNA"/>
</dbReference>
<dbReference type="SUPFAM" id="SSF48208">
    <property type="entry name" value="Six-hairpin glycosidases"/>
    <property type="match status" value="1"/>
</dbReference>
<protein>
    <submittedName>
        <fullName evidence="2">Glycoside hydrolase family 88 protein</fullName>
    </submittedName>
</protein>
<dbReference type="Gene3D" id="1.50.10.10">
    <property type="match status" value="1"/>
</dbReference>
<dbReference type="PANTHER" id="PTHR33886:SF8">
    <property type="entry name" value="UNSATURATED RHAMNOGALACTURONAN HYDROLASE (EUROFUNG)"/>
    <property type="match status" value="1"/>
</dbReference>
<dbReference type="RefSeq" id="WP_349944556.1">
    <property type="nucleotide sequence ID" value="NZ_CP157940.1"/>
</dbReference>
<evidence type="ECO:0000313" key="2">
    <source>
        <dbReference type="EMBL" id="XBS52853.1"/>
    </source>
</evidence>
<sequence length="374" mass="41883">MMTNELLLEKIHLVVDKLMKLGGYDYNKDKNVSSTDTKKGLIQRDFGIEEWDWPQGVGLYGLYKLQEFYGDGRYLLFFEKWYSGHLKKGLPSKNINTTAPFLPLSFLYESLGNPEEFYNLCAQRADWLINDLPKTPDNGFQHVTSAIGNRDGVSLNDGQIWVDTLFMSVLFLNRMGYISENALWKDEALHQFLVHIKYLFDKQTGLFHHGFSFDRMDNFGGIFWCRGNSWFTYGIMEYLDTCGEGLDKGVKAFLTDTFKSQAFALLRLQSPSGLWNTVLTYASSYGEVSGSAAIAAGLLRGVKAGILDSSYKASADRAIEAICANISEDGTVLNVSAGTGIGMDSDHYKNIALMPMAYGQALTLTALYEALDKK</sequence>
<dbReference type="InterPro" id="IPR010905">
    <property type="entry name" value="Glyco_hydro_88"/>
</dbReference>
<proteinExistence type="predicted"/>
<keyword evidence="1 2" id="KW-0378">Hydrolase</keyword>
<accession>A0AAU7PKL1</accession>
<organism evidence="2">
    <name type="scientific">Lacrimispora sp. BS-2</name>
    <dbReference type="NCBI Taxonomy" id="3151850"/>
    <lineage>
        <taxon>Bacteria</taxon>
        <taxon>Bacillati</taxon>
        <taxon>Bacillota</taxon>
        <taxon>Clostridia</taxon>
        <taxon>Lachnospirales</taxon>
        <taxon>Lachnospiraceae</taxon>
        <taxon>Lacrimispora</taxon>
    </lineage>
</organism>
<reference evidence="2" key="1">
    <citation type="submission" date="2024-06" db="EMBL/GenBank/DDBJ databases">
        <title>Lacrimispora cavernae sp. nov., a novel anaerobe isolated from bat guano pile inside a cave.</title>
        <authorList>
            <person name="Miller S.L."/>
            <person name="Lu N."/>
            <person name="King J."/>
            <person name="Sankaranarayanan K."/>
            <person name="Lawson P.A."/>
        </authorList>
    </citation>
    <scope>NUCLEOTIDE SEQUENCE</scope>
    <source>
        <strain evidence="2">BS-2</strain>
    </source>
</reference>
<dbReference type="PANTHER" id="PTHR33886">
    <property type="entry name" value="UNSATURATED RHAMNOGALACTURONAN HYDROLASE (EUROFUNG)"/>
    <property type="match status" value="1"/>
</dbReference>
<dbReference type="InterPro" id="IPR008928">
    <property type="entry name" value="6-hairpin_glycosidase_sf"/>
</dbReference>
<dbReference type="AlphaFoldDB" id="A0AAU7PKL1"/>